<keyword evidence="8" id="KW-1185">Reference proteome</keyword>
<dbReference type="AlphaFoldDB" id="A0A084JX90"/>
<name>A0A084JX90_NONUL</name>
<dbReference type="InterPro" id="IPR001789">
    <property type="entry name" value="Sig_transdc_resp-reg_receiver"/>
</dbReference>
<evidence type="ECO:0000313" key="6">
    <source>
        <dbReference type="EMBL" id="PRX14157.1"/>
    </source>
</evidence>
<protein>
    <submittedName>
        <fullName evidence="5">Histidine kinase</fullName>
    </submittedName>
    <submittedName>
        <fullName evidence="6">LytTR family two component transcriptional regulator</fullName>
    </submittedName>
</protein>
<dbReference type="PROSITE" id="PS50110">
    <property type="entry name" value="RESPONSE_REGULATORY"/>
    <property type="match status" value="1"/>
</dbReference>
<dbReference type="SUPFAM" id="SSF52172">
    <property type="entry name" value="CheY-like"/>
    <property type="match status" value="1"/>
</dbReference>
<dbReference type="RefSeq" id="WP_036581033.1">
    <property type="nucleotide sequence ID" value="NZ_JBDUVS010000012.1"/>
</dbReference>
<dbReference type="CDD" id="cd17536">
    <property type="entry name" value="REC_YesN-like"/>
    <property type="match status" value="1"/>
</dbReference>
<dbReference type="EMBL" id="JPJI01000026">
    <property type="protein sequence ID" value="KEZ93574.1"/>
    <property type="molecule type" value="Genomic_DNA"/>
</dbReference>
<dbReference type="Pfam" id="PF00072">
    <property type="entry name" value="Response_reg"/>
    <property type="match status" value="1"/>
</dbReference>
<dbReference type="GO" id="GO:0016301">
    <property type="term" value="F:kinase activity"/>
    <property type="evidence" value="ECO:0007669"/>
    <property type="project" value="UniProtKB-KW"/>
</dbReference>
<feature type="modified residue" description="4-aspartylphosphate" evidence="1">
    <location>
        <position position="57"/>
    </location>
</feature>
<dbReference type="PANTHER" id="PTHR37299">
    <property type="entry name" value="TRANSCRIPTIONAL REGULATOR-RELATED"/>
    <property type="match status" value="1"/>
</dbReference>
<feature type="coiled-coil region" evidence="2">
    <location>
        <begin position="107"/>
        <end position="138"/>
    </location>
</feature>
<keyword evidence="1" id="KW-0597">Phosphoprotein</keyword>
<evidence type="ECO:0000313" key="8">
    <source>
        <dbReference type="Proteomes" id="UP000239997"/>
    </source>
</evidence>
<comment type="caution">
    <text evidence="5">The sequence shown here is derived from an EMBL/GenBank/DDBJ whole genome shotgun (WGS) entry which is preliminary data.</text>
</comment>
<evidence type="ECO:0000256" key="2">
    <source>
        <dbReference type="SAM" id="Coils"/>
    </source>
</evidence>
<gene>
    <name evidence="5" type="ORF">IL45_05045</name>
    <name evidence="6" type="ORF">LY02_01186</name>
</gene>
<dbReference type="SMART" id="SM00448">
    <property type="entry name" value="REC"/>
    <property type="match status" value="1"/>
</dbReference>
<proteinExistence type="predicted"/>
<evidence type="ECO:0000259" key="3">
    <source>
        <dbReference type="PROSITE" id="PS50110"/>
    </source>
</evidence>
<reference evidence="5 7" key="1">
    <citation type="submission" date="2014-07" db="EMBL/GenBank/DDBJ databases">
        <title>Draft genome sequence of Nonlabens ulvanivorans, an ulvan degrading bacterium.</title>
        <authorList>
            <person name="Kopel M."/>
            <person name="Helbert W."/>
            <person name="Henrissat B."/>
            <person name="Doniger T."/>
            <person name="Banin E."/>
        </authorList>
    </citation>
    <scope>NUCLEOTIDE SEQUENCE [LARGE SCALE GENOMIC DNA]</scope>
    <source>
        <strain evidence="5 7">PLR</strain>
    </source>
</reference>
<dbReference type="Pfam" id="PF04397">
    <property type="entry name" value="LytTR"/>
    <property type="match status" value="1"/>
</dbReference>
<evidence type="ECO:0000259" key="4">
    <source>
        <dbReference type="PROSITE" id="PS50930"/>
    </source>
</evidence>
<dbReference type="Gene3D" id="2.40.50.1020">
    <property type="entry name" value="LytTr DNA-binding domain"/>
    <property type="match status" value="1"/>
</dbReference>
<dbReference type="PROSITE" id="PS50930">
    <property type="entry name" value="HTH_LYTTR"/>
    <property type="match status" value="1"/>
</dbReference>
<feature type="domain" description="Response regulatory" evidence="3">
    <location>
        <begin position="5"/>
        <end position="118"/>
    </location>
</feature>
<dbReference type="EMBL" id="PVNA01000002">
    <property type="protein sequence ID" value="PRX14157.1"/>
    <property type="molecule type" value="Genomic_DNA"/>
</dbReference>
<dbReference type="InterPro" id="IPR007492">
    <property type="entry name" value="LytTR_DNA-bd_dom"/>
</dbReference>
<keyword evidence="5" id="KW-0808">Transferase</keyword>
<keyword evidence="2" id="KW-0175">Coiled coil</keyword>
<keyword evidence="5" id="KW-0418">Kinase</keyword>
<evidence type="ECO:0000313" key="5">
    <source>
        <dbReference type="EMBL" id="KEZ93574.1"/>
    </source>
</evidence>
<evidence type="ECO:0000313" key="7">
    <source>
        <dbReference type="Proteomes" id="UP000028531"/>
    </source>
</evidence>
<accession>A0A084JX90</accession>
<organism evidence="5 7">
    <name type="scientific">Nonlabens ulvanivorans</name>
    <name type="common">Persicivirga ulvanivorans</name>
    <dbReference type="NCBI Taxonomy" id="906888"/>
    <lineage>
        <taxon>Bacteria</taxon>
        <taxon>Pseudomonadati</taxon>
        <taxon>Bacteroidota</taxon>
        <taxon>Flavobacteriia</taxon>
        <taxon>Flavobacteriales</taxon>
        <taxon>Flavobacteriaceae</taxon>
        <taxon>Nonlabens</taxon>
    </lineage>
</organism>
<evidence type="ECO:0000256" key="1">
    <source>
        <dbReference type="PROSITE-ProRule" id="PRU00169"/>
    </source>
</evidence>
<dbReference type="PANTHER" id="PTHR37299:SF1">
    <property type="entry name" value="STAGE 0 SPORULATION PROTEIN A HOMOLOG"/>
    <property type="match status" value="1"/>
</dbReference>
<reference evidence="6 8" key="2">
    <citation type="submission" date="2018-03" db="EMBL/GenBank/DDBJ databases">
        <title>Genomic Encyclopedia of Archaeal and Bacterial Type Strains, Phase II (KMG-II): from individual species to whole genera.</title>
        <authorList>
            <person name="Goeker M."/>
        </authorList>
    </citation>
    <scope>NUCLEOTIDE SEQUENCE [LARGE SCALE GENOMIC DNA]</scope>
    <source>
        <strain evidence="6 8">DSM 22727</strain>
    </source>
</reference>
<dbReference type="Proteomes" id="UP000239997">
    <property type="component" value="Unassembled WGS sequence"/>
</dbReference>
<feature type="domain" description="HTH LytTR-type" evidence="4">
    <location>
        <begin position="146"/>
        <end position="245"/>
    </location>
</feature>
<dbReference type="GO" id="GO:0000156">
    <property type="term" value="F:phosphorelay response regulator activity"/>
    <property type="evidence" value="ECO:0007669"/>
    <property type="project" value="InterPro"/>
</dbReference>
<sequence>MKTYKAILVDDEHSALQNLKKKIEKVCPNVYVIATFQDPKMALDYINSHATDILFLDIQMPGLNGFELLNSINELKSQVIFSTAYGEYALEAIKKNAVDYILKPVDNTELKEALEKAIFNIEKENADQNSNLVELLNKIIDRDHKLKVPTQKGISFIPQEEIIHLEGYEGYTKIHLADGKTLTSSYSLGRFNDYLDDYFFKCHKSHIVNIKAVRAFENEGYVVIGDEYRVPITKTYKQAFLELFS</sequence>
<dbReference type="InterPro" id="IPR011006">
    <property type="entry name" value="CheY-like_superfamily"/>
</dbReference>
<dbReference type="SMART" id="SM00850">
    <property type="entry name" value="LytTR"/>
    <property type="match status" value="1"/>
</dbReference>
<dbReference type="InterPro" id="IPR046947">
    <property type="entry name" value="LytR-like"/>
</dbReference>
<dbReference type="Gene3D" id="3.40.50.2300">
    <property type="match status" value="1"/>
</dbReference>
<dbReference type="OrthoDB" id="2168082at2"/>
<dbReference type="Proteomes" id="UP000028531">
    <property type="component" value="Unassembled WGS sequence"/>
</dbReference>
<dbReference type="GO" id="GO:0003677">
    <property type="term" value="F:DNA binding"/>
    <property type="evidence" value="ECO:0007669"/>
    <property type="project" value="InterPro"/>
</dbReference>